<gene>
    <name evidence="1" type="ORF">GCM10022419_128700</name>
</gene>
<protein>
    <recommendedName>
        <fullName evidence="3">DUF433 domain-containing protein</fullName>
    </recommendedName>
</protein>
<sequence>MENYLRRVDFAHDGYAQVITLSKHRVAKVTVDTDHAFARPRFARGGAKLEDVINLFQAGEPVNIVAEEYKLTRDKSEDVLRVATRTAV</sequence>
<evidence type="ECO:0000313" key="2">
    <source>
        <dbReference type="Proteomes" id="UP001500630"/>
    </source>
</evidence>
<dbReference type="EMBL" id="BAABDQ010000064">
    <property type="protein sequence ID" value="GAA3621282.1"/>
    <property type="molecule type" value="Genomic_DNA"/>
</dbReference>
<evidence type="ECO:0000313" key="1">
    <source>
        <dbReference type="EMBL" id="GAA3621282.1"/>
    </source>
</evidence>
<dbReference type="Proteomes" id="UP001500630">
    <property type="component" value="Unassembled WGS sequence"/>
</dbReference>
<keyword evidence="2" id="KW-1185">Reference proteome</keyword>
<evidence type="ECO:0008006" key="3">
    <source>
        <dbReference type="Google" id="ProtNLM"/>
    </source>
</evidence>
<accession>A0ABP6ZZU9</accession>
<comment type="caution">
    <text evidence="1">The sequence shown here is derived from an EMBL/GenBank/DDBJ whole genome shotgun (WGS) entry which is preliminary data.</text>
</comment>
<proteinExistence type="predicted"/>
<reference evidence="2" key="1">
    <citation type="journal article" date="2019" name="Int. J. Syst. Evol. Microbiol.">
        <title>The Global Catalogue of Microorganisms (GCM) 10K type strain sequencing project: providing services to taxonomists for standard genome sequencing and annotation.</title>
        <authorList>
            <consortium name="The Broad Institute Genomics Platform"/>
            <consortium name="The Broad Institute Genome Sequencing Center for Infectious Disease"/>
            <person name="Wu L."/>
            <person name="Ma J."/>
        </authorList>
    </citation>
    <scope>NUCLEOTIDE SEQUENCE [LARGE SCALE GENOMIC DNA]</scope>
    <source>
        <strain evidence="2">JCM 17326</strain>
    </source>
</reference>
<name>A0ABP6ZZU9_9ACTN</name>
<organism evidence="1 2">
    <name type="scientific">Nonomuraea rosea</name>
    <dbReference type="NCBI Taxonomy" id="638574"/>
    <lineage>
        <taxon>Bacteria</taxon>
        <taxon>Bacillati</taxon>
        <taxon>Actinomycetota</taxon>
        <taxon>Actinomycetes</taxon>
        <taxon>Streptosporangiales</taxon>
        <taxon>Streptosporangiaceae</taxon>
        <taxon>Nonomuraea</taxon>
    </lineage>
</organism>
<dbReference type="RefSeq" id="WP_345579222.1">
    <property type="nucleotide sequence ID" value="NZ_BAABDQ010000064.1"/>
</dbReference>